<protein>
    <submittedName>
        <fullName evidence="2">Uncharacterized protein</fullName>
    </submittedName>
</protein>
<feature type="compositionally biased region" description="Acidic residues" evidence="1">
    <location>
        <begin position="15"/>
        <end position="27"/>
    </location>
</feature>
<feature type="region of interest" description="Disordered" evidence="1">
    <location>
        <begin position="1"/>
        <end position="53"/>
    </location>
</feature>
<keyword evidence="3" id="KW-1185">Reference proteome</keyword>
<gene>
    <name evidence="2" type="ORF">PoB_007309200</name>
</gene>
<evidence type="ECO:0000313" key="2">
    <source>
        <dbReference type="EMBL" id="GFO46587.1"/>
    </source>
</evidence>
<feature type="compositionally biased region" description="Basic and acidic residues" evidence="1">
    <location>
        <begin position="28"/>
        <end position="40"/>
    </location>
</feature>
<dbReference type="Proteomes" id="UP000735302">
    <property type="component" value="Unassembled WGS sequence"/>
</dbReference>
<comment type="caution">
    <text evidence="2">The sequence shown here is derived from an EMBL/GenBank/DDBJ whole genome shotgun (WGS) entry which is preliminary data.</text>
</comment>
<name>A0AAV4DQN5_9GAST</name>
<dbReference type="EMBL" id="BLXT01008196">
    <property type="protein sequence ID" value="GFO46587.1"/>
    <property type="molecule type" value="Genomic_DNA"/>
</dbReference>
<sequence length="90" mass="10228">MFIMTIIANDHNGNDMDDNSYDSDGHDDETGRGSTDRPTDPRNGQKTLMQRFSRRCSDSGYPVVVKGETKLEFGMYQGQTFRWALENATE</sequence>
<proteinExistence type="predicted"/>
<dbReference type="AlphaFoldDB" id="A0AAV4DQN5"/>
<organism evidence="2 3">
    <name type="scientific">Plakobranchus ocellatus</name>
    <dbReference type="NCBI Taxonomy" id="259542"/>
    <lineage>
        <taxon>Eukaryota</taxon>
        <taxon>Metazoa</taxon>
        <taxon>Spiralia</taxon>
        <taxon>Lophotrochozoa</taxon>
        <taxon>Mollusca</taxon>
        <taxon>Gastropoda</taxon>
        <taxon>Heterobranchia</taxon>
        <taxon>Euthyneura</taxon>
        <taxon>Panpulmonata</taxon>
        <taxon>Sacoglossa</taxon>
        <taxon>Placobranchoidea</taxon>
        <taxon>Plakobranchidae</taxon>
        <taxon>Plakobranchus</taxon>
    </lineage>
</organism>
<evidence type="ECO:0000256" key="1">
    <source>
        <dbReference type="SAM" id="MobiDB-lite"/>
    </source>
</evidence>
<reference evidence="2 3" key="1">
    <citation type="journal article" date="2021" name="Elife">
        <title>Chloroplast acquisition without the gene transfer in kleptoplastic sea slugs, Plakobranchus ocellatus.</title>
        <authorList>
            <person name="Maeda T."/>
            <person name="Takahashi S."/>
            <person name="Yoshida T."/>
            <person name="Shimamura S."/>
            <person name="Takaki Y."/>
            <person name="Nagai Y."/>
            <person name="Toyoda A."/>
            <person name="Suzuki Y."/>
            <person name="Arimoto A."/>
            <person name="Ishii H."/>
            <person name="Satoh N."/>
            <person name="Nishiyama T."/>
            <person name="Hasebe M."/>
            <person name="Maruyama T."/>
            <person name="Minagawa J."/>
            <person name="Obokata J."/>
            <person name="Shigenobu S."/>
        </authorList>
    </citation>
    <scope>NUCLEOTIDE SEQUENCE [LARGE SCALE GENOMIC DNA]</scope>
</reference>
<evidence type="ECO:0000313" key="3">
    <source>
        <dbReference type="Proteomes" id="UP000735302"/>
    </source>
</evidence>
<accession>A0AAV4DQN5</accession>